<protein>
    <submittedName>
        <fullName evidence="3">Beta-lactamase</fullName>
    </submittedName>
</protein>
<dbReference type="STRING" id="1434700.SAMN06296427_107160"/>
<dbReference type="PANTHER" id="PTHR46825">
    <property type="entry name" value="D-ALANYL-D-ALANINE-CARBOXYPEPTIDASE/ENDOPEPTIDASE AMPH"/>
    <property type="match status" value="1"/>
</dbReference>
<proteinExistence type="predicted"/>
<dbReference type="InterPro" id="IPR050491">
    <property type="entry name" value="AmpC-like"/>
</dbReference>
<feature type="chain" id="PRO_5012868047" evidence="1">
    <location>
        <begin position="20"/>
        <end position="233"/>
    </location>
</feature>
<evidence type="ECO:0000256" key="1">
    <source>
        <dbReference type="SAM" id="SignalP"/>
    </source>
</evidence>
<dbReference type="InterPro" id="IPR001466">
    <property type="entry name" value="Beta-lactam-related"/>
</dbReference>
<sequence>MHSKLFLFVALLCSTFSFGQISNELTSKIDSLIQLKNPRIFNGVILITQKGNPVYTKTHGFADFEKKIALKLSDQFKIMSNSKLFTSVLVMLQVEKGKIDLHAPIGNYLPQLSQSWKDSITVHQLLNHTHGIDEVNKPLLFKPGTDFKYGNVSNVLLGEILEKVTGKSFEELADNLFKKLKLRNTFCYAFENENQLVSGYNLRNNKPEIVTNAKHVLSIPAAGIISNAHDLAL</sequence>
<name>A0A1W2BVM3_9FLAO</name>
<dbReference type="RefSeq" id="WP_317043209.1">
    <property type="nucleotide sequence ID" value="NZ_FWXS01000007.1"/>
</dbReference>
<dbReference type="Proteomes" id="UP000192393">
    <property type="component" value="Unassembled WGS sequence"/>
</dbReference>
<evidence type="ECO:0000313" key="3">
    <source>
        <dbReference type="EMBL" id="SMC76652.1"/>
    </source>
</evidence>
<feature type="domain" description="Beta-lactamase-related" evidence="2">
    <location>
        <begin position="40"/>
        <end position="232"/>
    </location>
</feature>
<dbReference type="AlphaFoldDB" id="A0A1W2BVM3"/>
<keyword evidence="1" id="KW-0732">Signal</keyword>
<dbReference type="EMBL" id="FWXS01000007">
    <property type="protein sequence ID" value="SMC76652.1"/>
    <property type="molecule type" value="Genomic_DNA"/>
</dbReference>
<gene>
    <name evidence="3" type="ORF">SAMN06296427_107160</name>
</gene>
<keyword evidence="4" id="KW-1185">Reference proteome</keyword>
<evidence type="ECO:0000259" key="2">
    <source>
        <dbReference type="Pfam" id="PF00144"/>
    </source>
</evidence>
<dbReference type="InterPro" id="IPR012338">
    <property type="entry name" value="Beta-lactam/transpept-like"/>
</dbReference>
<reference evidence="3 4" key="1">
    <citation type="submission" date="2017-04" db="EMBL/GenBank/DDBJ databases">
        <authorList>
            <person name="Afonso C.L."/>
            <person name="Miller P.J."/>
            <person name="Scott M.A."/>
            <person name="Spackman E."/>
            <person name="Goraichik I."/>
            <person name="Dimitrov K.M."/>
            <person name="Suarez D.L."/>
            <person name="Swayne D.E."/>
        </authorList>
    </citation>
    <scope>NUCLEOTIDE SEQUENCE [LARGE SCALE GENOMIC DNA]</scope>
    <source>
        <strain evidence="3 4">CGMCC 1.12708</strain>
    </source>
</reference>
<evidence type="ECO:0000313" key="4">
    <source>
        <dbReference type="Proteomes" id="UP000192393"/>
    </source>
</evidence>
<organism evidence="3 4">
    <name type="scientific">Moheibacter sediminis</name>
    <dbReference type="NCBI Taxonomy" id="1434700"/>
    <lineage>
        <taxon>Bacteria</taxon>
        <taxon>Pseudomonadati</taxon>
        <taxon>Bacteroidota</taxon>
        <taxon>Flavobacteriia</taxon>
        <taxon>Flavobacteriales</taxon>
        <taxon>Weeksellaceae</taxon>
        <taxon>Moheibacter</taxon>
    </lineage>
</organism>
<dbReference type="SUPFAM" id="SSF56601">
    <property type="entry name" value="beta-lactamase/transpeptidase-like"/>
    <property type="match status" value="1"/>
</dbReference>
<dbReference type="Pfam" id="PF00144">
    <property type="entry name" value="Beta-lactamase"/>
    <property type="match status" value="1"/>
</dbReference>
<accession>A0A1W2BVM3</accession>
<dbReference type="PANTHER" id="PTHR46825:SF9">
    <property type="entry name" value="BETA-LACTAMASE-RELATED DOMAIN-CONTAINING PROTEIN"/>
    <property type="match status" value="1"/>
</dbReference>
<feature type="signal peptide" evidence="1">
    <location>
        <begin position="1"/>
        <end position="19"/>
    </location>
</feature>
<dbReference type="Gene3D" id="3.40.710.10">
    <property type="entry name" value="DD-peptidase/beta-lactamase superfamily"/>
    <property type="match status" value="1"/>
</dbReference>